<dbReference type="Pfam" id="PF12656">
    <property type="entry name" value="G-patch_2"/>
    <property type="match status" value="1"/>
</dbReference>
<dbReference type="OrthoDB" id="5577072at2759"/>
<comment type="caution">
    <text evidence="7">The sequence shown here is derived from an EMBL/GenBank/DDBJ whole genome shotgun (WGS) entry which is preliminary data.</text>
</comment>
<sequence length="357" mass="40413">MDRSSDAPPKAPRMSIKFGSSKQNGSSDPRRTSPSSTLGKRRRTNALGDDSDSGSDSERSRRGGSGRSRPFEGGNRRDERDRDRGRHRDQDRDGRRRSPRRGAEGIIELGDTPKIIKPPEQGLRNKMRSRVEGRKSASREESNREVEPADEDKEVKWGLTLTKKPEATPSEETKQEAGDTSQTGAEKEPTAQSVEQQALDRLMGKTSDKPEKVIVLSEADAFRRDVREAPPPDSLEADTGIDVTEFGAAMLRGMGWNGEFSRPGFKDVRRRPNQLGLGAKQLKDAEDLGGWDHKGGKGGSRPKRLADYNREKAKDRESRGRDNRDSYKREREREREHERDGRHGRYDRDDRHHHSRR</sequence>
<feature type="compositionally biased region" description="Basic and acidic residues" evidence="5">
    <location>
        <begin position="304"/>
        <end position="357"/>
    </location>
</feature>
<keyword evidence="8" id="KW-1185">Reference proteome</keyword>
<dbReference type="Proteomes" id="UP000233524">
    <property type="component" value="Unassembled WGS sequence"/>
</dbReference>
<feature type="compositionally biased region" description="Basic and acidic residues" evidence="5">
    <location>
        <begin position="129"/>
        <end position="147"/>
    </location>
</feature>
<evidence type="ECO:0000259" key="6">
    <source>
        <dbReference type="Pfam" id="PF12656"/>
    </source>
</evidence>
<proteinExistence type="inferred from homology"/>
<feature type="region of interest" description="Disordered" evidence="5">
    <location>
        <begin position="257"/>
        <end position="357"/>
    </location>
</feature>
<dbReference type="GO" id="GO:0005681">
    <property type="term" value="C:spliceosomal complex"/>
    <property type="evidence" value="ECO:0007669"/>
    <property type="project" value="UniProtKB-UniRule"/>
</dbReference>
<evidence type="ECO:0000256" key="5">
    <source>
        <dbReference type="SAM" id="MobiDB-lite"/>
    </source>
</evidence>
<gene>
    <name evidence="7" type="ORF">jhhlp_004648</name>
</gene>
<evidence type="ECO:0000256" key="3">
    <source>
        <dbReference type="ARBA" id="ARBA00023242"/>
    </source>
</evidence>
<dbReference type="PANTHER" id="PTHR15818:SF2">
    <property type="entry name" value="G-PATCH DOMAIN AND KOW MOTIFS-CONTAINING PROTEIN"/>
    <property type="match status" value="1"/>
</dbReference>
<dbReference type="GO" id="GO:0000398">
    <property type="term" value="P:mRNA splicing, via spliceosome"/>
    <property type="evidence" value="ECO:0007669"/>
    <property type="project" value="UniProtKB-UniRule"/>
</dbReference>
<dbReference type="VEuPathDB" id="FungiDB:jhhlp_004648"/>
<dbReference type="PANTHER" id="PTHR15818">
    <property type="entry name" value="G PATCH AND KOW-CONTAINING"/>
    <property type="match status" value="1"/>
</dbReference>
<evidence type="ECO:0000256" key="1">
    <source>
        <dbReference type="ARBA" id="ARBA00004123"/>
    </source>
</evidence>
<feature type="compositionally biased region" description="Basic and acidic residues" evidence="5">
    <location>
        <begin position="202"/>
        <end position="212"/>
    </location>
</feature>
<protein>
    <recommendedName>
        <fullName evidence="4">Pre-mRNA-splicing factor</fullName>
    </recommendedName>
</protein>
<accession>A0A2N3NC66</accession>
<name>A0A2N3NC66_9PEZI</name>
<dbReference type="EMBL" id="NLAX01000010">
    <property type="protein sequence ID" value="PKS10023.1"/>
    <property type="molecule type" value="Genomic_DNA"/>
</dbReference>
<keyword evidence="3 4" id="KW-0539">Nucleus</keyword>
<feature type="region of interest" description="Disordered" evidence="5">
    <location>
        <begin position="1"/>
        <end position="212"/>
    </location>
</feature>
<organism evidence="7 8">
    <name type="scientific">Lomentospora prolificans</name>
    <dbReference type="NCBI Taxonomy" id="41688"/>
    <lineage>
        <taxon>Eukaryota</taxon>
        <taxon>Fungi</taxon>
        <taxon>Dikarya</taxon>
        <taxon>Ascomycota</taxon>
        <taxon>Pezizomycotina</taxon>
        <taxon>Sordariomycetes</taxon>
        <taxon>Hypocreomycetidae</taxon>
        <taxon>Microascales</taxon>
        <taxon>Microascaceae</taxon>
        <taxon>Lomentospora</taxon>
    </lineage>
</organism>
<feature type="compositionally biased region" description="Basic and acidic residues" evidence="5">
    <location>
        <begin position="74"/>
        <end position="96"/>
    </location>
</feature>
<comment type="subcellular location">
    <subcellularLocation>
        <location evidence="1 4">Nucleus</location>
    </subcellularLocation>
</comment>
<dbReference type="AlphaFoldDB" id="A0A2N3NC66"/>
<dbReference type="InterPro" id="IPR026822">
    <property type="entry name" value="Spp2/MOS2_G-patch"/>
</dbReference>
<dbReference type="InterPro" id="IPR045166">
    <property type="entry name" value="Spp2-like"/>
</dbReference>
<keyword evidence="4" id="KW-0507">mRNA processing</keyword>
<evidence type="ECO:0000313" key="8">
    <source>
        <dbReference type="Proteomes" id="UP000233524"/>
    </source>
</evidence>
<evidence type="ECO:0000256" key="2">
    <source>
        <dbReference type="ARBA" id="ARBA00008576"/>
    </source>
</evidence>
<evidence type="ECO:0000313" key="7">
    <source>
        <dbReference type="EMBL" id="PKS10023.1"/>
    </source>
</evidence>
<dbReference type="STRING" id="41688.A0A2N3NC66"/>
<evidence type="ECO:0000256" key="4">
    <source>
        <dbReference type="RuleBase" id="RU369096"/>
    </source>
</evidence>
<keyword evidence="4" id="KW-0747">Spliceosome</keyword>
<feature type="compositionally biased region" description="Basic and acidic residues" evidence="5">
    <location>
        <begin position="281"/>
        <end position="295"/>
    </location>
</feature>
<feature type="compositionally biased region" description="Basic and acidic residues" evidence="5">
    <location>
        <begin position="163"/>
        <end position="177"/>
    </location>
</feature>
<dbReference type="InParanoid" id="A0A2N3NC66"/>
<feature type="compositionally biased region" description="Polar residues" evidence="5">
    <location>
        <begin position="178"/>
        <end position="196"/>
    </location>
</feature>
<reference evidence="7 8" key="1">
    <citation type="journal article" date="2017" name="G3 (Bethesda)">
        <title>First Draft Genome Sequence of the Pathogenic Fungus Lomentospora prolificans (Formerly Scedosporium prolificans).</title>
        <authorList>
            <person name="Luo R."/>
            <person name="Zimin A."/>
            <person name="Workman R."/>
            <person name="Fan Y."/>
            <person name="Pertea G."/>
            <person name="Grossman N."/>
            <person name="Wear M.P."/>
            <person name="Jia B."/>
            <person name="Miller H."/>
            <person name="Casadevall A."/>
            <person name="Timp W."/>
            <person name="Zhang S.X."/>
            <person name="Salzberg S.L."/>
        </authorList>
    </citation>
    <scope>NUCLEOTIDE SEQUENCE [LARGE SCALE GENOMIC DNA]</scope>
    <source>
        <strain evidence="7 8">JHH-5317</strain>
    </source>
</reference>
<comment type="similarity">
    <text evidence="2 4">Belongs to the SPP2 family.</text>
</comment>
<comment type="function">
    <text evidence="4">Involved in spliceosome maturation and the first step of pre-mRNA splicing.</text>
</comment>
<keyword evidence="4" id="KW-0508">mRNA splicing</keyword>
<feature type="domain" description="Spp2/MOS2 G-patch" evidence="6">
    <location>
        <begin position="232"/>
        <end position="281"/>
    </location>
</feature>